<dbReference type="SUPFAM" id="SSF55424">
    <property type="entry name" value="FAD/NAD-linked reductases, dimerisation (C-terminal) domain"/>
    <property type="match status" value="1"/>
</dbReference>
<dbReference type="Proteomes" id="UP000245926">
    <property type="component" value="Chromosome"/>
</dbReference>
<evidence type="ECO:0000259" key="7">
    <source>
        <dbReference type="Pfam" id="PF14759"/>
    </source>
</evidence>
<dbReference type="InterPro" id="IPR036188">
    <property type="entry name" value="FAD/NAD-bd_sf"/>
</dbReference>
<dbReference type="Gene3D" id="3.50.50.60">
    <property type="entry name" value="FAD/NAD(P)-binding domain"/>
    <property type="match status" value="2"/>
</dbReference>
<dbReference type="KEGG" id="mets:DK389_24125"/>
<dbReference type="GO" id="GO:0016651">
    <property type="term" value="F:oxidoreductase activity, acting on NAD(P)H"/>
    <property type="evidence" value="ECO:0007669"/>
    <property type="project" value="TreeGrafter"/>
</dbReference>
<evidence type="ECO:0000313" key="9">
    <source>
        <dbReference type="Proteomes" id="UP000245926"/>
    </source>
</evidence>
<comment type="cofactor">
    <cofactor evidence="1">
        <name>FAD</name>
        <dbReference type="ChEBI" id="CHEBI:57692"/>
    </cofactor>
</comment>
<evidence type="ECO:0000256" key="3">
    <source>
        <dbReference type="ARBA" id="ARBA00022827"/>
    </source>
</evidence>
<dbReference type="PANTHER" id="PTHR43557:SF2">
    <property type="entry name" value="RIESKE DOMAIN-CONTAINING PROTEIN-RELATED"/>
    <property type="match status" value="1"/>
</dbReference>
<name>A0A2U8WA45_9HYPH</name>
<keyword evidence="3" id="KW-0274">FAD</keyword>
<dbReference type="OrthoDB" id="7809559at2"/>
<sequence length="430" mass="44612">MTAPASGHAVVVGAALAGLRGAEALRRAGFSGPLTIVGAEPHPPYDRPPLSKHVLTGEVPADGTRLPNLVGLDAAWRLGAAATRLDRESRTIHLADGTALPYDRLLVATGTRARPWPNPHEGRLGGVHTIRNRDDAAALRAALRGRPKRVLIVGGGFIGCEVASACRSLDIPVTLVEPSPTPLARVLGTHLGAAVGALHESRGVELRSGAEVEWLEDDGAGHVARAHLAGGGSVEADVVVVALGAVRNTDWLAGSGLSADPGGLDCDARGHALDEAGQPDTAIAAAGDVARFPHPLYDGRRVALEHWGHAVAQAEHAGRLLAGRPAEAPYGALPTFWSTQGGLNIKSVGLTDGADGIVIAQGSPREGRFLALYGRAGRCIAAVSIDCARWLPAYAAMIEARAPFPPIRRGTDQPGGLEILPPGWPERARR</sequence>
<evidence type="ECO:0000256" key="4">
    <source>
        <dbReference type="ARBA" id="ARBA00023002"/>
    </source>
</evidence>
<evidence type="ECO:0000259" key="6">
    <source>
        <dbReference type="Pfam" id="PF07992"/>
    </source>
</evidence>
<dbReference type="InterPro" id="IPR028202">
    <property type="entry name" value="Reductase_C"/>
</dbReference>
<proteinExistence type="predicted"/>
<dbReference type="Pfam" id="PF07992">
    <property type="entry name" value="Pyr_redox_2"/>
    <property type="match status" value="1"/>
</dbReference>
<protein>
    <submittedName>
        <fullName evidence="8">FAD-dependent oxidoreductase</fullName>
    </submittedName>
</protein>
<organism evidence="8 9">
    <name type="scientific">Methylobacterium durans</name>
    <dbReference type="NCBI Taxonomy" id="2202825"/>
    <lineage>
        <taxon>Bacteria</taxon>
        <taxon>Pseudomonadati</taxon>
        <taxon>Pseudomonadota</taxon>
        <taxon>Alphaproteobacteria</taxon>
        <taxon>Hyphomicrobiales</taxon>
        <taxon>Methylobacteriaceae</taxon>
        <taxon>Methylobacterium</taxon>
    </lineage>
</organism>
<dbReference type="GO" id="GO:0005737">
    <property type="term" value="C:cytoplasm"/>
    <property type="evidence" value="ECO:0007669"/>
    <property type="project" value="TreeGrafter"/>
</dbReference>
<feature type="domain" description="FAD/NAD(P)-binding" evidence="6">
    <location>
        <begin position="9"/>
        <end position="314"/>
    </location>
</feature>
<dbReference type="InterPro" id="IPR023753">
    <property type="entry name" value="FAD/NAD-binding_dom"/>
</dbReference>
<dbReference type="Pfam" id="PF14759">
    <property type="entry name" value="Reductase_C"/>
    <property type="match status" value="1"/>
</dbReference>
<evidence type="ECO:0000256" key="5">
    <source>
        <dbReference type="SAM" id="MobiDB-lite"/>
    </source>
</evidence>
<reference evidence="9" key="1">
    <citation type="submission" date="2018-05" db="EMBL/GenBank/DDBJ databases">
        <title>Complete Genome Sequence of Methylobacterium sp. 17SD2-17.</title>
        <authorList>
            <person name="Srinivasan S."/>
        </authorList>
    </citation>
    <scope>NUCLEOTIDE SEQUENCE [LARGE SCALE GENOMIC DNA]</scope>
    <source>
        <strain evidence="9">17SD2-17</strain>
    </source>
</reference>
<keyword evidence="9" id="KW-1185">Reference proteome</keyword>
<dbReference type="InterPro" id="IPR050446">
    <property type="entry name" value="FAD-oxidoreductase/Apoptosis"/>
</dbReference>
<dbReference type="EMBL" id="CP029550">
    <property type="protein sequence ID" value="AWN43014.1"/>
    <property type="molecule type" value="Genomic_DNA"/>
</dbReference>
<feature type="domain" description="Reductase C-terminal" evidence="7">
    <location>
        <begin position="336"/>
        <end position="406"/>
    </location>
</feature>
<feature type="region of interest" description="Disordered" evidence="5">
    <location>
        <begin position="410"/>
        <end position="430"/>
    </location>
</feature>
<gene>
    <name evidence="8" type="ORF">DK389_24125</name>
</gene>
<dbReference type="PRINTS" id="PR00368">
    <property type="entry name" value="FADPNR"/>
</dbReference>
<keyword evidence="4" id="KW-0560">Oxidoreductase</keyword>
<evidence type="ECO:0000256" key="1">
    <source>
        <dbReference type="ARBA" id="ARBA00001974"/>
    </source>
</evidence>
<accession>A0A2U8WA45</accession>
<keyword evidence="2" id="KW-0285">Flavoprotein</keyword>
<dbReference type="SUPFAM" id="SSF51905">
    <property type="entry name" value="FAD/NAD(P)-binding domain"/>
    <property type="match status" value="2"/>
</dbReference>
<dbReference type="Gene3D" id="3.30.390.30">
    <property type="match status" value="1"/>
</dbReference>
<dbReference type="PRINTS" id="PR00411">
    <property type="entry name" value="PNDRDTASEI"/>
</dbReference>
<dbReference type="PANTHER" id="PTHR43557">
    <property type="entry name" value="APOPTOSIS-INDUCING FACTOR 1"/>
    <property type="match status" value="1"/>
</dbReference>
<evidence type="ECO:0000256" key="2">
    <source>
        <dbReference type="ARBA" id="ARBA00022630"/>
    </source>
</evidence>
<evidence type="ECO:0000313" key="8">
    <source>
        <dbReference type="EMBL" id="AWN43014.1"/>
    </source>
</evidence>
<dbReference type="InterPro" id="IPR016156">
    <property type="entry name" value="FAD/NAD-linked_Rdtase_dimer_sf"/>
</dbReference>
<dbReference type="AlphaFoldDB" id="A0A2U8WA45"/>
<dbReference type="RefSeq" id="WP_109893404.1">
    <property type="nucleotide sequence ID" value="NZ_CP029550.1"/>
</dbReference>